<organism evidence="2">
    <name type="scientific">Deinococcus sp. VB142</name>
    <dbReference type="NCBI Taxonomy" id="3112952"/>
    <lineage>
        <taxon>Bacteria</taxon>
        <taxon>Thermotogati</taxon>
        <taxon>Deinococcota</taxon>
        <taxon>Deinococci</taxon>
        <taxon>Deinococcales</taxon>
        <taxon>Deinococcaceae</taxon>
        <taxon>Deinococcus</taxon>
    </lineage>
</organism>
<name>A0AAU6Q4Q0_9DEIO</name>
<dbReference type="EMBL" id="CP149782">
    <property type="protein sequence ID" value="WYF45334.1"/>
    <property type="molecule type" value="Genomic_DNA"/>
</dbReference>
<accession>A0AAU6Q4Q0</accession>
<dbReference type="InterPro" id="IPR053521">
    <property type="entry name" value="McjB-like"/>
</dbReference>
<dbReference type="Pfam" id="PF13471">
    <property type="entry name" value="Transglut_core3"/>
    <property type="match status" value="1"/>
</dbReference>
<sequence length="448" mass="49793">MPPLPDPAVLSRVLTHPEALGKDDLPHVLAAGAGGAVRARLPEGHPLREPLRKQALDLGVRHSALRAELRPLLAAWAAEGIEVLLFKGFALAEFEYASAGERFHGDVDIVLPEDAALVMRAAHIALALGWRSDGQHADPATWTHECMHLFSPQGQVRIDGHRWLVTPLSGAKTERLRNFTAQVWQRAEHRDWDGIPVRLMQPLDAAVFVGLGRSWGGDTGGVKPADYLDLQLFIRKYGLDRAALQTRAEALGGGGTWRAFEQVCQPLTQTLQLDMAQTRSLIAAGLAQDGLNARRGLWRSRMMTLKQTWPLLPSALVDVAAAWWAVRRGGDPRRHLRAWTPARAPVRLPLRELNRRLVAVHWWVRLLYPKQFHQGVCLPRAYASYRNLRRAGHPVTFISGAGRQAGQFAAHAWIEDDHGAIELYNEPLNRQRFGVVFSHPAEADSARP</sequence>
<reference evidence="2" key="1">
    <citation type="submission" date="2024-03" db="EMBL/GenBank/DDBJ databases">
        <title>Deinococcus weizhi sp. nov., isolated from human skin.</title>
        <authorList>
            <person name="Wei Z."/>
            <person name="Tian F."/>
            <person name="Yang C."/>
            <person name="Xin L.T."/>
            <person name="Wen Z.J."/>
            <person name="Lan K.C."/>
            <person name="Yu L."/>
            <person name="Zhe W."/>
            <person name="Dan F.D."/>
            <person name="Jun W."/>
            <person name="Rui Z."/>
            <person name="Yong X.J."/>
            <person name="Ting Y."/>
            <person name="Wei X."/>
            <person name="Xu Z.G."/>
            <person name="Xin Z."/>
            <person name="Dong F.G."/>
            <person name="Ni X.M."/>
            <person name="Zheng M.G."/>
            <person name="Chun Y."/>
            <person name="Qian W.X."/>
        </authorList>
    </citation>
    <scope>NUCLEOTIDE SEQUENCE</scope>
    <source>
        <strain evidence="2">VB142</strain>
    </source>
</reference>
<dbReference type="Pfam" id="PF14907">
    <property type="entry name" value="NTP_transf_5"/>
    <property type="match status" value="1"/>
</dbReference>
<protein>
    <submittedName>
        <fullName evidence="2">Lasso peptide biosynthesis B2 protein</fullName>
    </submittedName>
</protein>
<evidence type="ECO:0000313" key="2">
    <source>
        <dbReference type="EMBL" id="WYF45334.1"/>
    </source>
</evidence>
<dbReference type="InterPro" id="IPR039498">
    <property type="entry name" value="NTP_transf_5"/>
</dbReference>
<gene>
    <name evidence="2" type="ORF">WDJ50_04190</name>
</gene>
<feature type="domain" description="Microcin J25-processing protein McjB C-terminal" evidence="1">
    <location>
        <begin position="316"/>
        <end position="437"/>
    </location>
</feature>
<evidence type="ECO:0000259" key="1">
    <source>
        <dbReference type="Pfam" id="PF13471"/>
    </source>
</evidence>
<dbReference type="RefSeq" id="WP_339096556.1">
    <property type="nucleotide sequence ID" value="NZ_CP149782.1"/>
</dbReference>
<proteinExistence type="predicted"/>
<dbReference type="InterPro" id="IPR032708">
    <property type="entry name" value="McjB_C"/>
</dbReference>
<dbReference type="AlphaFoldDB" id="A0AAU6Q4Q0"/>
<dbReference type="NCBIfam" id="NF033537">
    <property type="entry name" value="lasso_biosyn_B2"/>
    <property type="match status" value="1"/>
</dbReference>